<protein>
    <submittedName>
        <fullName evidence="1">Uncharacterized protein</fullName>
    </submittedName>
</protein>
<evidence type="ECO:0000313" key="1">
    <source>
        <dbReference type="EMBL" id="SVC11104.1"/>
    </source>
</evidence>
<organism evidence="1">
    <name type="scientific">marine metagenome</name>
    <dbReference type="NCBI Taxonomy" id="408172"/>
    <lineage>
        <taxon>unclassified sequences</taxon>
        <taxon>metagenomes</taxon>
        <taxon>ecological metagenomes</taxon>
    </lineage>
</organism>
<dbReference type="EMBL" id="UINC01074169">
    <property type="protein sequence ID" value="SVC11104.1"/>
    <property type="molecule type" value="Genomic_DNA"/>
</dbReference>
<dbReference type="AlphaFoldDB" id="A0A382JFL9"/>
<gene>
    <name evidence="1" type="ORF">METZ01_LOCUS263958</name>
</gene>
<sequence length="46" mass="5298">MNYKVFLIWLLLVVLWNFGVPNASPIFDVLVAVVLSFFSKTLEKLL</sequence>
<name>A0A382JFL9_9ZZZZ</name>
<proteinExistence type="predicted"/>
<reference evidence="1" key="1">
    <citation type="submission" date="2018-05" db="EMBL/GenBank/DDBJ databases">
        <authorList>
            <person name="Lanie J.A."/>
            <person name="Ng W.-L."/>
            <person name="Kazmierczak K.M."/>
            <person name="Andrzejewski T.M."/>
            <person name="Davidsen T.M."/>
            <person name="Wayne K.J."/>
            <person name="Tettelin H."/>
            <person name="Glass J.I."/>
            <person name="Rusch D."/>
            <person name="Podicherti R."/>
            <person name="Tsui H.-C.T."/>
            <person name="Winkler M.E."/>
        </authorList>
    </citation>
    <scope>NUCLEOTIDE SEQUENCE</scope>
</reference>
<accession>A0A382JFL9</accession>